<evidence type="ECO:0000313" key="2">
    <source>
        <dbReference type="Proteomes" id="UP001204144"/>
    </source>
</evidence>
<evidence type="ECO:0000313" key="1">
    <source>
        <dbReference type="EMBL" id="MCP9764113.1"/>
    </source>
</evidence>
<proteinExistence type="predicted"/>
<dbReference type="Proteomes" id="UP001204144">
    <property type="component" value="Unassembled WGS sequence"/>
</dbReference>
<dbReference type="EMBL" id="RJUF01000065">
    <property type="protein sequence ID" value="MCP9764113.1"/>
    <property type="molecule type" value="Genomic_DNA"/>
</dbReference>
<comment type="caution">
    <text evidence="1">The sequence shown here is derived from an EMBL/GenBank/DDBJ whole genome shotgun (WGS) entry which is preliminary data.</text>
</comment>
<accession>A0AAE3H3B4</accession>
<protein>
    <submittedName>
        <fullName evidence="1">Uncharacterized protein</fullName>
    </submittedName>
</protein>
<name>A0AAE3H3B4_9BACT</name>
<sequence length="82" mass="9852">MCLARRAFFFFAARRPFKKEPKKTFSEQSPLKNFDFGILDVKKMEVRNFTTDCTEIIRNKYYLYFISPITKSQYAIVSINYK</sequence>
<organism evidence="1 2">
    <name type="scientific">Lacihabitans soyangensis</name>
    <dbReference type="NCBI Taxonomy" id="869394"/>
    <lineage>
        <taxon>Bacteria</taxon>
        <taxon>Pseudomonadati</taxon>
        <taxon>Bacteroidota</taxon>
        <taxon>Cytophagia</taxon>
        <taxon>Cytophagales</taxon>
        <taxon>Leadbetterellaceae</taxon>
        <taxon>Lacihabitans</taxon>
    </lineage>
</organism>
<gene>
    <name evidence="1" type="ORF">EGI31_14260</name>
</gene>
<reference evidence="1 2" key="1">
    <citation type="submission" date="2018-11" db="EMBL/GenBank/DDBJ databases">
        <title>Novel bacteria species description.</title>
        <authorList>
            <person name="Han J.-H."/>
        </authorList>
    </citation>
    <scope>NUCLEOTIDE SEQUENCE [LARGE SCALE GENOMIC DNA]</scope>
    <source>
        <strain evidence="1 2">KCTC23259</strain>
    </source>
</reference>
<dbReference type="AlphaFoldDB" id="A0AAE3H3B4"/>
<keyword evidence="2" id="KW-1185">Reference proteome</keyword>